<dbReference type="PANTHER" id="PTHR45673">
    <property type="entry name" value="SERINE/THREONINE-PROTEIN PHOSPHATASE 2B CATALYTIC SUBUNIT 1-RELATED"/>
    <property type="match status" value="1"/>
</dbReference>
<feature type="region of interest" description="Disordered" evidence="2">
    <location>
        <begin position="861"/>
        <end position="889"/>
    </location>
</feature>
<feature type="region of interest" description="Disordered" evidence="2">
    <location>
        <begin position="774"/>
        <end position="805"/>
    </location>
</feature>
<feature type="domain" description="Serine/threonine specific protein phosphatases" evidence="3">
    <location>
        <begin position="431"/>
        <end position="436"/>
    </location>
</feature>
<feature type="compositionally biased region" description="Basic and acidic residues" evidence="2">
    <location>
        <begin position="185"/>
        <end position="196"/>
    </location>
</feature>
<dbReference type="Pfam" id="PF00149">
    <property type="entry name" value="Metallophos"/>
    <property type="match status" value="1"/>
</dbReference>
<dbReference type="Proteomes" id="UP001259832">
    <property type="component" value="Unassembled WGS sequence"/>
</dbReference>
<dbReference type="GO" id="GO:0033192">
    <property type="term" value="F:calmodulin-dependent protein phosphatase activity"/>
    <property type="evidence" value="ECO:0007669"/>
    <property type="project" value="InterPro"/>
</dbReference>
<dbReference type="InterPro" id="IPR004843">
    <property type="entry name" value="Calcineurin-like_PHP"/>
</dbReference>
<dbReference type="EC" id="3.1.3.16" evidence="1"/>
<dbReference type="SUPFAM" id="SSF56300">
    <property type="entry name" value="Metallo-dependent phosphatases"/>
    <property type="match status" value="1"/>
</dbReference>
<accession>A0AAD9LQ08</accession>
<feature type="compositionally biased region" description="Low complexity" evidence="2">
    <location>
        <begin position="874"/>
        <end position="885"/>
    </location>
</feature>
<keyword evidence="5" id="KW-1185">Reference proteome</keyword>
<dbReference type="GO" id="GO:0097720">
    <property type="term" value="P:calcineurin-mediated signaling"/>
    <property type="evidence" value="ECO:0007669"/>
    <property type="project" value="InterPro"/>
</dbReference>
<evidence type="ECO:0000313" key="4">
    <source>
        <dbReference type="EMBL" id="KAK1945365.1"/>
    </source>
</evidence>
<dbReference type="PROSITE" id="PS00125">
    <property type="entry name" value="SER_THR_PHOSPHATASE"/>
    <property type="match status" value="1"/>
</dbReference>
<evidence type="ECO:0000256" key="1">
    <source>
        <dbReference type="RuleBase" id="RU004273"/>
    </source>
</evidence>
<protein>
    <recommendedName>
        <fullName evidence="1">Serine/threonine-protein phosphatase</fullName>
        <ecNumber evidence="1">3.1.3.16</ecNumber>
    </recommendedName>
</protein>
<feature type="compositionally biased region" description="Basic residues" evidence="2">
    <location>
        <begin position="782"/>
        <end position="798"/>
    </location>
</feature>
<feature type="compositionally biased region" description="Low complexity" evidence="2">
    <location>
        <begin position="206"/>
        <end position="216"/>
    </location>
</feature>
<sequence>MALSTCHARQTSCCWGSKSYSVGRNPASRYTSRFALFLQSGVAGGREELVGAAVVKSSSTVKTSPVALRRHHGRIYRQRPVVTRRRIRFLLVILVTYFPSGRPMASKLNAFLASVPANASVPSPPKSAPAVLAFPQLELKEAPENAGSFAPTTPQPPNVRRRRPSSLRKYNPSLKLSLDASSNQEQDRPEDDRDMARPSPLKNFMAAQAAAAQLKAQAEKHDVPAPDLARTGSGTELDAKSEAGPMRMATMQGSHHRRVSTDTTLFNRYLRQQADRDIGQDTVQHFANVPVITASAATVDALESEMSVDNNADEEHGAAIEFVVNPEEILALFRLGGTIPVASALEIVRRATNLMSLEQNVLSIRAPYTLVGDLHGQFQDLLELFRVHGSPAVDNPFLFLGDYVDRGVSSCEIILLLLAFKVAFPESVHLLRGNHECRSLSTFYGFRAECLKKYGPVLYNRMIKCFESMPLAARLETVHGTFLAVHGGLSPDIHYVEDINGQVNRFMEPEPNGALCDLLWSDPAKGEAQEQEWAPNGMRGCSFTFNEYACREFLKRNNLLAIVRAHELEEDGYKEHFRHEADRSEEDEDGALALPAVVTVFSAPEYCNTNHNVGATLKIPWEKQNGRLLQYQQHKRSQYPEFDFTRRSENEAVMAFLEENLPFMPIDFYDLVNVCRQLRFTLERAASITSSIPPVTEPVRKLSLVSSLCAPPVTTLDIKIEEEDPELPVSPPSYAPTAEIEEKDVEYSATDTHEAVAESLQDWELVGEADTKKSKKDLKMEKKQKKLKEKMEKKQKKQKEKEKKKWDTSRIVSGWKFCPGFVRFYDRYFARDGDKKSTPEIASAPGHLGKRASWLPHYKTPFKRSTSTGEAPTDTETNDTVTDTTGPVRRKSMTDWMPMPSFEQVAQLTTTLQGHIPIQANGVNVFTKVQWQALKLYFSILDVDGSGVLVEESFVVLLAEQDSDAYATEDELSLLMEVMDCNADSLITEQDFLLFAYRALLRWKKAHHGSS</sequence>
<gene>
    <name evidence="4" type="ORF">P3T76_003898</name>
</gene>
<evidence type="ECO:0000313" key="5">
    <source>
        <dbReference type="Proteomes" id="UP001259832"/>
    </source>
</evidence>
<feature type="region of interest" description="Disordered" evidence="2">
    <location>
        <begin position="142"/>
        <end position="239"/>
    </location>
</feature>
<comment type="similarity">
    <text evidence="1">Belongs to the PPP phosphatase family.</text>
</comment>
<reference evidence="4" key="1">
    <citation type="submission" date="2023-08" db="EMBL/GenBank/DDBJ databases">
        <title>Reference Genome Resource for the Citrus Pathogen Phytophthora citrophthora.</title>
        <authorList>
            <person name="Moller H."/>
            <person name="Coetzee B."/>
            <person name="Rose L.J."/>
            <person name="Van Niekerk J.M."/>
        </authorList>
    </citation>
    <scope>NUCLEOTIDE SEQUENCE</scope>
    <source>
        <strain evidence="4">STE-U-9442</strain>
    </source>
</reference>
<organism evidence="4 5">
    <name type="scientific">Phytophthora citrophthora</name>
    <dbReference type="NCBI Taxonomy" id="4793"/>
    <lineage>
        <taxon>Eukaryota</taxon>
        <taxon>Sar</taxon>
        <taxon>Stramenopiles</taxon>
        <taxon>Oomycota</taxon>
        <taxon>Peronosporomycetes</taxon>
        <taxon>Peronosporales</taxon>
        <taxon>Peronosporaceae</taxon>
        <taxon>Phytophthora</taxon>
    </lineage>
</organism>
<dbReference type="InterPro" id="IPR029052">
    <property type="entry name" value="Metallo-depent_PP-like"/>
</dbReference>
<evidence type="ECO:0000256" key="2">
    <source>
        <dbReference type="SAM" id="MobiDB-lite"/>
    </source>
</evidence>
<keyword evidence="1" id="KW-0378">Hydrolase</keyword>
<dbReference type="EMBL" id="JASMQC010000005">
    <property type="protein sequence ID" value="KAK1945365.1"/>
    <property type="molecule type" value="Genomic_DNA"/>
</dbReference>
<proteinExistence type="inferred from homology"/>
<dbReference type="Gene3D" id="1.10.238.10">
    <property type="entry name" value="EF-hand"/>
    <property type="match status" value="1"/>
</dbReference>
<evidence type="ECO:0000259" key="3">
    <source>
        <dbReference type="PROSITE" id="PS00125"/>
    </source>
</evidence>
<dbReference type="Gene3D" id="3.60.21.10">
    <property type="match status" value="1"/>
</dbReference>
<comment type="catalytic activity">
    <reaction evidence="1">
        <text>O-phospho-L-threonyl-[protein] + H2O = L-threonyl-[protein] + phosphate</text>
        <dbReference type="Rhea" id="RHEA:47004"/>
        <dbReference type="Rhea" id="RHEA-COMP:11060"/>
        <dbReference type="Rhea" id="RHEA-COMP:11605"/>
        <dbReference type="ChEBI" id="CHEBI:15377"/>
        <dbReference type="ChEBI" id="CHEBI:30013"/>
        <dbReference type="ChEBI" id="CHEBI:43474"/>
        <dbReference type="ChEBI" id="CHEBI:61977"/>
        <dbReference type="EC" id="3.1.3.16"/>
    </reaction>
</comment>
<comment type="caution">
    <text evidence="4">The sequence shown here is derived from an EMBL/GenBank/DDBJ whole genome shotgun (WGS) entry which is preliminary data.</text>
</comment>
<dbReference type="PRINTS" id="PR00114">
    <property type="entry name" value="STPHPHTASE"/>
</dbReference>
<name>A0AAD9LQ08_9STRA</name>
<dbReference type="InterPro" id="IPR011992">
    <property type="entry name" value="EF-hand-dom_pair"/>
</dbReference>
<dbReference type="InterPro" id="IPR006186">
    <property type="entry name" value="Ser/Thr-sp_prot-phosphatase"/>
</dbReference>
<dbReference type="InterPro" id="IPR043360">
    <property type="entry name" value="PP2B"/>
</dbReference>
<dbReference type="AlphaFoldDB" id="A0AAD9LQ08"/>
<dbReference type="SUPFAM" id="SSF47473">
    <property type="entry name" value="EF-hand"/>
    <property type="match status" value="1"/>
</dbReference>
<dbReference type="SMART" id="SM00156">
    <property type="entry name" value="PP2Ac"/>
    <property type="match status" value="1"/>
</dbReference>